<keyword evidence="2 3" id="KW-0413">Isomerase</keyword>
<dbReference type="NCBIfam" id="NF001924">
    <property type="entry name" value="PRK00702.1"/>
    <property type="match status" value="1"/>
</dbReference>
<keyword evidence="6" id="KW-1185">Reference proteome</keyword>
<dbReference type="Gene3D" id="3.30.70.260">
    <property type="match status" value="1"/>
</dbReference>
<reference evidence="6 7" key="1">
    <citation type="journal article" date="2015" name="Genome Announc.">
        <title>Expanding the biotechnology potential of lactobacilli through comparative genomics of 213 strains and associated genera.</title>
        <authorList>
            <person name="Sun Z."/>
            <person name="Harris H.M."/>
            <person name="McCann A."/>
            <person name="Guo C."/>
            <person name="Argimon S."/>
            <person name="Zhang W."/>
            <person name="Yang X."/>
            <person name="Jeffery I.B."/>
            <person name="Cooney J.C."/>
            <person name="Kagawa T.F."/>
            <person name="Liu W."/>
            <person name="Song Y."/>
            <person name="Salvetti E."/>
            <person name="Wrobel A."/>
            <person name="Rasinkangas P."/>
            <person name="Parkhill J."/>
            <person name="Rea M.C."/>
            <person name="O'Sullivan O."/>
            <person name="Ritari J."/>
            <person name="Douillard F.P."/>
            <person name="Paul Ross R."/>
            <person name="Yang R."/>
            <person name="Briner A.E."/>
            <person name="Felis G.E."/>
            <person name="de Vos W.M."/>
            <person name="Barrangou R."/>
            <person name="Klaenhammer T.R."/>
            <person name="Caufield P.W."/>
            <person name="Cui Y."/>
            <person name="Zhang H."/>
            <person name="O'Toole P.W."/>
        </authorList>
    </citation>
    <scope>NUCLEOTIDE SEQUENCE [LARGE SCALE GENOMIC DNA]</scope>
    <source>
        <strain evidence="4 7">ATCC BAA-66</strain>
        <strain evidence="5 6">DSM 13344</strain>
    </source>
</reference>
<evidence type="ECO:0000313" key="4">
    <source>
        <dbReference type="EMBL" id="KRN29182.1"/>
    </source>
</evidence>
<comment type="function">
    <text evidence="3">Catalyzes the reversible conversion of ribose-5-phosphate to ribulose 5-phosphate.</text>
</comment>
<dbReference type="SUPFAM" id="SSF75445">
    <property type="entry name" value="D-ribose-5-phosphate isomerase (RpiA), lid domain"/>
    <property type="match status" value="1"/>
</dbReference>
<dbReference type="PATRIC" id="fig|81857.3.peg.58"/>
<feature type="binding site" evidence="3">
    <location>
        <position position="124"/>
    </location>
    <ligand>
        <name>substrate</name>
    </ligand>
</feature>
<dbReference type="InterPro" id="IPR037171">
    <property type="entry name" value="NagB/RpiA_transferase-like"/>
</dbReference>
<dbReference type="STRING" id="81857.IV38_GL000062"/>
<gene>
    <name evidence="3" type="primary">rpiA</name>
    <name evidence="4" type="ORF">IV38_GL000062</name>
    <name evidence="5" type="ORF">IV40_GL001456</name>
</gene>
<dbReference type="EMBL" id="JQAT01000001">
    <property type="protein sequence ID" value="KRN29182.1"/>
    <property type="molecule type" value="Genomic_DNA"/>
</dbReference>
<dbReference type="InterPro" id="IPR020672">
    <property type="entry name" value="Ribose5P_isomerase_typA_subgr"/>
</dbReference>
<dbReference type="CDD" id="cd01398">
    <property type="entry name" value="RPI_A"/>
    <property type="match status" value="1"/>
</dbReference>
<dbReference type="RefSeq" id="WP_057769789.1">
    <property type="nucleotide sequence ID" value="NZ_JQAT01000001.1"/>
</dbReference>
<dbReference type="Proteomes" id="UP000051751">
    <property type="component" value="Unassembled WGS sequence"/>
</dbReference>
<dbReference type="HAMAP" id="MF_00170">
    <property type="entry name" value="Rib_5P_isom_A"/>
    <property type="match status" value="1"/>
</dbReference>
<organism evidence="5 6">
    <name type="scientific">Lactobacillus selangorensis</name>
    <dbReference type="NCBI Taxonomy" id="81857"/>
    <lineage>
        <taxon>Bacteria</taxon>
        <taxon>Bacillati</taxon>
        <taxon>Bacillota</taxon>
        <taxon>Bacilli</taxon>
        <taxon>Lactobacillales</taxon>
        <taxon>Lactobacillaceae</taxon>
        <taxon>Lactobacillus</taxon>
    </lineage>
</organism>
<comment type="similarity">
    <text evidence="3">Belongs to the ribose 5-phosphate isomerase family.</text>
</comment>
<dbReference type="GO" id="GO:0006014">
    <property type="term" value="P:D-ribose metabolic process"/>
    <property type="evidence" value="ECO:0007669"/>
    <property type="project" value="TreeGrafter"/>
</dbReference>
<evidence type="ECO:0000256" key="1">
    <source>
        <dbReference type="ARBA" id="ARBA00001713"/>
    </source>
</evidence>
<dbReference type="NCBIfam" id="TIGR00021">
    <property type="entry name" value="rpiA"/>
    <property type="match status" value="1"/>
</dbReference>
<name>A0A0R2G3L7_9LACO</name>
<evidence type="ECO:0000256" key="3">
    <source>
        <dbReference type="HAMAP-Rule" id="MF_00170"/>
    </source>
</evidence>
<dbReference type="Pfam" id="PF06026">
    <property type="entry name" value="Rib_5-P_isom_A"/>
    <property type="match status" value="1"/>
</dbReference>
<dbReference type="PANTHER" id="PTHR11934">
    <property type="entry name" value="RIBOSE-5-PHOSPHATE ISOMERASE"/>
    <property type="match status" value="1"/>
</dbReference>
<comment type="caution">
    <text evidence="5">The sequence shown here is derived from an EMBL/GenBank/DDBJ whole genome shotgun (WGS) entry which is preliminary data.</text>
</comment>
<feature type="active site" description="Proton acceptor" evidence="3">
    <location>
        <position position="106"/>
    </location>
</feature>
<dbReference type="Proteomes" id="UP000051645">
    <property type="component" value="Unassembled WGS sequence"/>
</dbReference>
<feature type="binding site" evidence="3">
    <location>
        <begin position="84"/>
        <end position="87"/>
    </location>
    <ligand>
        <name>substrate</name>
    </ligand>
</feature>
<dbReference type="OrthoDB" id="5870696at2"/>
<dbReference type="GO" id="GO:0004751">
    <property type="term" value="F:ribose-5-phosphate isomerase activity"/>
    <property type="evidence" value="ECO:0007669"/>
    <property type="project" value="UniProtKB-UniRule"/>
</dbReference>
<proteinExistence type="inferred from homology"/>
<protein>
    <recommendedName>
        <fullName evidence="3">Ribose-5-phosphate isomerase A</fullName>
        <ecNumber evidence="3">5.3.1.6</ecNumber>
    </recommendedName>
    <alternativeName>
        <fullName evidence="3">Phosphoriboisomerase A</fullName>
        <shortName evidence="3">PRI</shortName>
    </alternativeName>
</protein>
<evidence type="ECO:0000313" key="7">
    <source>
        <dbReference type="Proteomes" id="UP000051751"/>
    </source>
</evidence>
<dbReference type="Gene3D" id="3.40.50.1360">
    <property type="match status" value="1"/>
</dbReference>
<accession>A0A0R2G3L7</accession>
<dbReference type="GO" id="GO:0005829">
    <property type="term" value="C:cytosol"/>
    <property type="evidence" value="ECO:0007669"/>
    <property type="project" value="TreeGrafter"/>
</dbReference>
<evidence type="ECO:0000313" key="5">
    <source>
        <dbReference type="EMBL" id="KRN31460.1"/>
    </source>
</evidence>
<dbReference type="SUPFAM" id="SSF100950">
    <property type="entry name" value="NagB/RpiA/CoA transferase-like"/>
    <property type="match status" value="1"/>
</dbReference>
<dbReference type="EC" id="5.3.1.6" evidence="3"/>
<comment type="pathway">
    <text evidence="3">Carbohydrate degradation; pentose phosphate pathway; D-ribose 5-phosphate from D-ribulose 5-phosphate (non-oxidative stage): step 1/1.</text>
</comment>
<dbReference type="InterPro" id="IPR004788">
    <property type="entry name" value="Ribose5P_isomerase_type_A"/>
</dbReference>
<dbReference type="PANTHER" id="PTHR11934:SF0">
    <property type="entry name" value="RIBOSE-5-PHOSPHATE ISOMERASE"/>
    <property type="match status" value="1"/>
</dbReference>
<dbReference type="FunFam" id="3.40.50.1360:FF:000001">
    <property type="entry name" value="Ribose-5-phosphate isomerase A"/>
    <property type="match status" value="1"/>
</dbReference>
<dbReference type="EMBL" id="JQAZ01000004">
    <property type="protein sequence ID" value="KRN31460.1"/>
    <property type="molecule type" value="Genomic_DNA"/>
</dbReference>
<feature type="binding site" evidence="3">
    <location>
        <begin position="28"/>
        <end position="31"/>
    </location>
    <ligand>
        <name>substrate</name>
    </ligand>
</feature>
<dbReference type="UniPathway" id="UPA00115">
    <property type="reaction ID" value="UER00412"/>
</dbReference>
<evidence type="ECO:0000256" key="2">
    <source>
        <dbReference type="ARBA" id="ARBA00023235"/>
    </source>
</evidence>
<dbReference type="GO" id="GO:0009052">
    <property type="term" value="P:pentose-phosphate shunt, non-oxidative branch"/>
    <property type="evidence" value="ECO:0007669"/>
    <property type="project" value="UniProtKB-UniRule"/>
</dbReference>
<evidence type="ECO:0000313" key="6">
    <source>
        <dbReference type="Proteomes" id="UP000051645"/>
    </source>
</evidence>
<comment type="catalytic activity">
    <reaction evidence="1 3">
        <text>aldehydo-D-ribose 5-phosphate = D-ribulose 5-phosphate</text>
        <dbReference type="Rhea" id="RHEA:14657"/>
        <dbReference type="ChEBI" id="CHEBI:58121"/>
        <dbReference type="ChEBI" id="CHEBI:58273"/>
        <dbReference type="EC" id="5.3.1.6"/>
    </reaction>
</comment>
<dbReference type="AlphaFoldDB" id="A0A0R2G3L7"/>
<feature type="binding site" evidence="3">
    <location>
        <begin position="97"/>
        <end position="100"/>
    </location>
    <ligand>
        <name>substrate</name>
    </ligand>
</feature>
<comment type="subunit">
    <text evidence="3">Homodimer.</text>
</comment>
<sequence>MDQNELKKMAGRKAAEFVHDDMILGLGTGSTVRYMVEAVAERVKNESLHITGVATSRRTRDQAEKLGIHMKSVDEVPYIDVTIDGADEIDKNFQGIKGGGAAHTMEKIVATASNQNIWIVDESKIVDQLGRFPLPTEVIPYGSTKVFQRLADEGLHPRFRLNEDGTRVTTHSKNYVIDLHMKQIQHPHLLQDWLIRQVGIVEQGLFLDLVNKVVVGTQDGPKVLDAHR</sequence>